<keyword evidence="2" id="KW-1185">Reference proteome</keyword>
<evidence type="ECO:0000313" key="1">
    <source>
        <dbReference type="EMBL" id="AZB02430.1"/>
    </source>
</evidence>
<organism evidence="1 2">
    <name type="scientific">Chryseobacterium joostei</name>
    <dbReference type="NCBI Taxonomy" id="112234"/>
    <lineage>
        <taxon>Bacteria</taxon>
        <taxon>Pseudomonadati</taxon>
        <taxon>Bacteroidota</taxon>
        <taxon>Flavobacteriia</taxon>
        <taxon>Flavobacteriales</taxon>
        <taxon>Weeksellaceae</taxon>
        <taxon>Chryseobacterium group</taxon>
        <taxon>Chryseobacterium</taxon>
    </lineage>
</organism>
<name>A0ABM7BTK4_9FLAO</name>
<keyword evidence="1" id="KW-0614">Plasmid</keyword>
<gene>
    <name evidence="1" type="ORF">EG359_22490</name>
</gene>
<dbReference type="EMBL" id="CP033927">
    <property type="protein sequence ID" value="AZB02430.1"/>
    <property type="molecule type" value="Genomic_DNA"/>
</dbReference>
<dbReference type="Proteomes" id="UP000279541">
    <property type="component" value="Plasmid unnamed"/>
</dbReference>
<proteinExistence type="predicted"/>
<reference evidence="1 2" key="1">
    <citation type="submission" date="2018-11" db="EMBL/GenBank/DDBJ databases">
        <title>Proposal to divide the Flavobacteriaceae and reorganize its genera based on Amino Acid Identity values calculated from whole genome sequences.</title>
        <authorList>
            <person name="Nicholson A.C."/>
            <person name="Gulvik C.A."/>
            <person name="Whitney A.M."/>
            <person name="Humrighouse B.W."/>
            <person name="Bell M."/>
            <person name="Holmes B."/>
            <person name="Steigerwalt A.G."/>
            <person name="Villarma A."/>
            <person name="Sheth M."/>
            <person name="Batra D."/>
            <person name="Pryor J."/>
            <person name="Bernardet J.-F."/>
            <person name="Hugo C."/>
            <person name="Kampfer P."/>
            <person name="Newman J."/>
            <person name="McQuiston J.R."/>
        </authorList>
    </citation>
    <scope>NUCLEOTIDE SEQUENCE [LARGE SCALE GENOMIC DNA]</scope>
    <source>
        <strain evidence="1 2">DSM 16927</strain>
        <plasmid evidence="1 2">unnamed</plasmid>
    </source>
</reference>
<protein>
    <submittedName>
        <fullName evidence="1">Uncharacterized protein</fullName>
    </submittedName>
</protein>
<accession>A0ABM7BTK4</accession>
<sequence length="193" mass="22344">MNKAAEITNKAKDEVYIFVDNQAYKAVRSQDYGQNMDASAKGAIQLFNDYFWNLEPYQDYINVRQNKAFDMSDESTKRLRKSLINDNFYTDIINSKSSTKIELKPQDIVIDFSKKPYQFNYKAEFIVVAGKSKTIHNLEAGGELEQTRQVDNNFTGFRIKNYHLDKLGVKEEIKEAEITAENNNQENQQNNGL</sequence>
<geneLocation type="plasmid" evidence="1 2">
    <name>unnamed</name>
</geneLocation>
<evidence type="ECO:0000313" key="2">
    <source>
        <dbReference type="Proteomes" id="UP000279541"/>
    </source>
</evidence>